<evidence type="ECO:0000313" key="1">
    <source>
        <dbReference type="EnsemblPlants" id="OMERI08G11590.1"/>
    </source>
</evidence>
<protein>
    <submittedName>
        <fullName evidence="1">Uncharacterized protein</fullName>
    </submittedName>
</protein>
<proteinExistence type="predicted"/>
<sequence>MGAEAARGGCIHTAGYGETSANMSCLQELTELLLQQHTVAVLGTECKLYRL</sequence>
<dbReference type="Proteomes" id="UP000008021">
    <property type="component" value="Chromosome 8"/>
</dbReference>
<reference evidence="1" key="1">
    <citation type="submission" date="2015-04" db="UniProtKB">
        <authorList>
            <consortium name="EnsemblPlants"/>
        </authorList>
    </citation>
    <scope>IDENTIFICATION</scope>
</reference>
<dbReference type="HOGENOM" id="CLU_3109741_0_0_1"/>
<reference evidence="1" key="2">
    <citation type="submission" date="2018-05" db="EMBL/GenBank/DDBJ databases">
        <title>OmerRS3 (Oryza meridionalis Reference Sequence Version 3).</title>
        <authorList>
            <person name="Zhang J."/>
            <person name="Kudrna D."/>
            <person name="Lee S."/>
            <person name="Talag J."/>
            <person name="Welchert J."/>
            <person name="Wing R.A."/>
        </authorList>
    </citation>
    <scope>NUCLEOTIDE SEQUENCE [LARGE SCALE GENOMIC DNA]</scope>
    <source>
        <strain evidence="1">cv. OR44</strain>
    </source>
</reference>
<dbReference type="Gramene" id="OMERI08G11590.1">
    <property type="protein sequence ID" value="OMERI08G11590.1"/>
    <property type="gene ID" value="OMERI08G11590"/>
</dbReference>
<dbReference type="EnsemblPlants" id="OMERI08G11590.1">
    <property type="protein sequence ID" value="OMERI08G11590.1"/>
    <property type="gene ID" value="OMERI08G11590"/>
</dbReference>
<evidence type="ECO:0000313" key="2">
    <source>
        <dbReference type="Proteomes" id="UP000008021"/>
    </source>
</evidence>
<accession>A0A0E0EL99</accession>
<dbReference type="AlphaFoldDB" id="A0A0E0EL99"/>
<organism evidence="1">
    <name type="scientific">Oryza meridionalis</name>
    <dbReference type="NCBI Taxonomy" id="40149"/>
    <lineage>
        <taxon>Eukaryota</taxon>
        <taxon>Viridiplantae</taxon>
        <taxon>Streptophyta</taxon>
        <taxon>Embryophyta</taxon>
        <taxon>Tracheophyta</taxon>
        <taxon>Spermatophyta</taxon>
        <taxon>Magnoliopsida</taxon>
        <taxon>Liliopsida</taxon>
        <taxon>Poales</taxon>
        <taxon>Poaceae</taxon>
        <taxon>BOP clade</taxon>
        <taxon>Oryzoideae</taxon>
        <taxon>Oryzeae</taxon>
        <taxon>Oryzinae</taxon>
        <taxon>Oryza</taxon>
    </lineage>
</organism>
<name>A0A0E0EL99_9ORYZ</name>
<keyword evidence="2" id="KW-1185">Reference proteome</keyword>